<keyword evidence="2" id="KW-0808">Transferase</keyword>
<evidence type="ECO:0000313" key="3">
    <source>
        <dbReference type="Proteomes" id="UP000605253"/>
    </source>
</evidence>
<dbReference type="RefSeq" id="WP_188364234.1">
    <property type="nucleotide sequence ID" value="NZ_BAABJF010000032.1"/>
</dbReference>
<dbReference type="GO" id="GO:0008168">
    <property type="term" value="F:methyltransferase activity"/>
    <property type="evidence" value="ECO:0007669"/>
    <property type="project" value="UniProtKB-KW"/>
</dbReference>
<protein>
    <submittedName>
        <fullName evidence="2">SAM-dependent methyltransferase</fullName>
    </submittedName>
</protein>
<organism evidence="2 3">
    <name type="scientific">Marinicella pacifica</name>
    <dbReference type="NCBI Taxonomy" id="1171543"/>
    <lineage>
        <taxon>Bacteria</taxon>
        <taxon>Pseudomonadati</taxon>
        <taxon>Pseudomonadota</taxon>
        <taxon>Gammaproteobacteria</taxon>
        <taxon>Lysobacterales</taxon>
        <taxon>Marinicellaceae</taxon>
        <taxon>Marinicella</taxon>
    </lineage>
</organism>
<dbReference type="CDD" id="cd02440">
    <property type="entry name" value="AdoMet_MTases"/>
    <property type="match status" value="1"/>
</dbReference>
<name>A0A917CHI9_9GAMM</name>
<dbReference type="EMBL" id="BMEO01000002">
    <property type="protein sequence ID" value="GGF87977.1"/>
    <property type="molecule type" value="Genomic_DNA"/>
</dbReference>
<evidence type="ECO:0000313" key="2">
    <source>
        <dbReference type="EMBL" id="GGF87977.1"/>
    </source>
</evidence>
<dbReference type="SUPFAM" id="SSF53335">
    <property type="entry name" value="S-adenosyl-L-methionine-dependent methyltransferases"/>
    <property type="match status" value="1"/>
</dbReference>
<dbReference type="InterPro" id="IPR029063">
    <property type="entry name" value="SAM-dependent_MTases_sf"/>
</dbReference>
<feature type="domain" description="Methyltransferase type 12" evidence="1">
    <location>
        <begin position="53"/>
        <end position="154"/>
    </location>
</feature>
<keyword evidence="3" id="KW-1185">Reference proteome</keyword>
<dbReference type="GO" id="GO:0032259">
    <property type="term" value="P:methylation"/>
    <property type="evidence" value="ECO:0007669"/>
    <property type="project" value="UniProtKB-KW"/>
</dbReference>
<comment type="caution">
    <text evidence="2">The sequence shown here is derived from an EMBL/GenBank/DDBJ whole genome shotgun (WGS) entry which is preliminary data.</text>
</comment>
<reference evidence="2" key="1">
    <citation type="journal article" date="2014" name="Int. J. Syst. Evol. Microbiol.">
        <title>Complete genome sequence of Corynebacterium casei LMG S-19264T (=DSM 44701T), isolated from a smear-ripened cheese.</title>
        <authorList>
            <consortium name="US DOE Joint Genome Institute (JGI-PGF)"/>
            <person name="Walter F."/>
            <person name="Albersmeier A."/>
            <person name="Kalinowski J."/>
            <person name="Ruckert C."/>
        </authorList>
    </citation>
    <scope>NUCLEOTIDE SEQUENCE</scope>
    <source>
        <strain evidence="2">CGMCC 1.12181</strain>
    </source>
</reference>
<dbReference type="AlphaFoldDB" id="A0A917CHI9"/>
<evidence type="ECO:0000259" key="1">
    <source>
        <dbReference type="Pfam" id="PF08242"/>
    </source>
</evidence>
<reference evidence="2" key="2">
    <citation type="submission" date="2020-09" db="EMBL/GenBank/DDBJ databases">
        <authorList>
            <person name="Sun Q."/>
            <person name="Zhou Y."/>
        </authorList>
    </citation>
    <scope>NUCLEOTIDE SEQUENCE</scope>
    <source>
        <strain evidence="2">CGMCC 1.12181</strain>
    </source>
</reference>
<proteinExistence type="predicted"/>
<sequence length="199" mass="22045">MSRKIGNSLKDSALFLQHAIKHPLQVGYLLPSSPWLIEEIATTAELTGKKRIVELGPGTGGTTKGLLAAMDKDAELITVEINPKFIAHLKKTIDDKRLHIDSRGAQNLSQIIAKRNWPNVDVIVSGIPFTTLPKGMDKDIMQAIHTTLKPGGVFLAYQLRDHVSGLAAPRFGQPSKKKVTYKNFPPMKIYTWRKNLNGQ</sequence>
<accession>A0A917CHI9</accession>
<dbReference type="InterPro" id="IPR013217">
    <property type="entry name" value="Methyltransf_12"/>
</dbReference>
<dbReference type="Gene3D" id="3.40.50.150">
    <property type="entry name" value="Vaccinia Virus protein VP39"/>
    <property type="match status" value="1"/>
</dbReference>
<dbReference type="Proteomes" id="UP000605253">
    <property type="component" value="Unassembled WGS sequence"/>
</dbReference>
<gene>
    <name evidence="2" type="ORF">GCM10011365_06410</name>
</gene>
<dbReference type="Pfam" id="PF08242">
    <property type="entry name" value="Methyltransf_12"/>
    <property type="match status" value="1"/>
</dbReference>
<keyword evidence="2" id="KW-0489">Methyltransferase</keyword>